<feature type="chain" id="PRO_5004672147" evidence="1">
    <location>
        <begin position="24"/>
        <end position="260"/>
    </location>
</feature>
<keyword evidence="1" id="KW-0732">Signal</keyword>
<organism evidence="2 3">
    <name type="scientific">Eimeria brunetti</name>
    <dbReference type="NCBI Taxonomy" id="51314"/>
    <lineage>
        <taxon>Eukaryota</taxon>
        <taxon>Sar</taxon>
        <taxon>Alveolata</taxon>
        <taxon>Apicomplexa</taxon>
        <taxon>Conoidasida</taxon>
        <taxon>Coccidia</taxon>
        <taxon>Eucoccidiorida</taxon>
        <taxon>Eimeriorina</taxon>
        <taxon>Eimeriidae</taxon>
        <taxon>Eimeria</taxon>
    </lineage>
</organism>
<dbReference type="EMBL" id="HG710173">
    <property type="protein sequence ID" value="CDJ45641.1"/>
    <property type="molecule type" value="Genomic_DNA"/>
</dbReference>
<evidence type="ECO:0000313" key="2">
    <source>
        <dbReference type="EMBL" id="CDJ45641.1"/>
    </source>
</evidence>
<evidence type="ECO:0000313" key="3">
    <source>
        <dbReference type="Proteomes" id="UP000030750"/>
    </source>
</evidence>
<reference evidence="2" key="1">
    <citation type="submission" date="2013-10" db="EMBL/GenBank/DDBJ databases">
        <title>Genomic analysis of the causative agents of coccidiosis in chickens.</title>
        <authorList>
            <person name="Reid A.J."/>
            <person name="Blake D."/>
            <person name="Billington K."/>
            <person name="Browne H."/>
            <person name="Dunn M."/>
            <person name="Hung S."/>
            <person name="Kawahara F."/>
            <person name="Miranda-Saavedra D."/>
            <person name="Mourier T."/>
            <person name="Nagra H."/>
            <person name="Otto T.D."/>
            <person name="Rawlings N."/>
            <person name="Sanchez A."/>
            <person name="Sanders M."/>
            <person name="Subramaniam C."/>
            <person name="Tay Y."/>
            <person name="Dear P."/>
            <person name="Doerig C."/>
            <person name="Gruber A."/>
            <person name="Parkinson J."/>
            <person name="Shirley M."/>
            <person name="Wan K.L."/>
            <person name="Berriman M."/>
            <person name="Tomley F."/>
            <person name="Pain A."/>
        </authorList>
    </citation>
    <scope>NUCLEOTIDE SEQUENCE [LARGE SCALE GENOMIC DNA]</scope>
    <source>
        <strain evidence="2">Houghton</strain>
    </source>
</reference>
<dbReference type="Proteomes" id="UP000030750">
    <property type="component" value="Unassembled WGS sequence"/>
</dbReference>
<feature type="signal peptide" evidence="1">
    <location>
        <begin position="1"/>
        <end position="23"/>
    </location>
</feature>
<reference evidence="2" key="2">
    <citation type="submission" date="2013-10" db="EMBL/GenBank/DDBJ databases">
        <authorList>
            <person name="Aslett M."/>
        </authorList>
    </citation>
    <scope>NUCLEOTIDE SEQUENCE [LARGE SCALE GENOMIC DNA]</scope>
    <source>
        <strain evidence="2">Houghton</strain>
    </source>
</reference>
<accession>U6L662</accession>
<keyword evidence="3" id="KW-1185">Reference proteome</keyword>
<evidence type="ECO:0000256" key="1">
    <source>
        <dbReference type="SAM" id="SignalP"/>
    </source>
</evidence>
<dbReference type="VEuPathDB" id="ToxoDB:EBH_0037790"/>
<gene>
    <name evidence="2" type="ORF">EBH_0037790</name>
</gene>
<name>U6L662_9EIME</name>
<sequence length="260" mass="27850">MASLFRTAAAVCLVALNGLQSQATTTITYKFTPVAVDDAAYLAANLVRNGQLPVHINEVTKGNSLVSALEQEVKSKTNEKQEAEATDPTCSELVKPEGLKDIFHYTFAYQEKPNYRELLQEALNAGLTVFKNAEYQNQWDTIWGVDAGGSLAYLLGANSTTIGCIIGECTTLKSGGGDRQIQTESKTGKAVLFCELDPETEKNKAPFDDEYFKGLIARTALLADMTEEDLKAPTNGSTAVAAVPTILAAGLVVTLTAVFA</sequence>
<protein>
    <submittedName>
        <fullName evidence="2">SAG family member</fullName>
    </submittedName>
</protein>
<dbReference type="AlphaFoldDB" id="U6L662"/>
<proteinExistence type="predicted"/>